<evidence type="ECO:0000313" key="2">
    <source>
        <dbReference type="EMBL" id="RRD27114.1"/>
    </source>
</evidence>
<accession>A0A3P1UYL7</accession>
<evidence type="ECO:0000313" key="3">
    <source>
        <dbReference type="Proteomes" id="UP000281534"/>
    </source>
</evidence>
<dbReference type="PANTHER" id="PTHR43245">
    <property type="entry name" value="BIFUNCTIONAL POLYMYXIN RESISTANCE PROTEIN ARNA"/>
    <property type="match status" value="1"/>
</dbReference>
<dbReference type="Gene3D" id="3.40.50.720">
    <property type="entry name" value="NAD(P)-binding Rossmann-like Domain"/>
    <property type="match status" value="1"/>
</dbReference>
<feature type="domain" description="NAD-dependent epimerase/dehydratase" evidence="1">
    <location>
        <begin position="7"/>
        <end position="206"/>
    </location>
</feature>
<proteinExistence type="predicted"/>
<sequence length="290" mass="33530">MKKMTLMITGASGFIGSNFIEKYKDEYNIIPIDLLKISPEELNFNGVDCVLHLAALVHQMKEIAREKYFEVNTELTRRVAESAKKNGVKHFVFFSTVKVYGYDGDLKNHNYVLNEFSECNPKGDPYGESKLEAEKILKKMETENFIVAIIRPPMVYGKGVKGNMENLIKLIKFSPILPFKYDKNKRSLVNIDNLLYLTYLVINKQAKGIFLPLDDKNLSLQEIFEGIEEALGIKRINIKLFQPIFWVLTKIKPIIMLRLYGSLQFNNEQTKREIDYQPKITYKKGVKEAI</sequence>
<dbReference type="InterPro" id="IPR036291">
    <property type="entry name" value="NAD(P)-bd_dom_sf"/>
</dbReference>
<name>A0A3P1UYL7_9FUSO</name>
<evidence type="ECO:0000259" key="1">
    <source>
        <dbReference type="Pfam" id="PF01370"/>
    </source>
</evidence>
<dbReference type="Proteomes" id="UP000281534">
    <property type="component" value="Unassembled WGS sequence"/>
</dbReference>
<dbReference type="PANTHER" id="PTHR43245:SF58">
    <property type="entry name" value="BLL5923 PROTEIN"/>
    <property type="match status" value="1"/>
</dbReference>
<gene>
    <name evidence="2" type="ORF">EII27_03610</name>
</gene>
<protein>
    <submittedName>
        <fullName evidence="2">NAD-dependent epimerase/dehydratase family protein</fullName>
    </submittedName>
</protein>
<dbReference type="OrthoDB" id="9808602at2"/>
<dbReference type="EMBL" id="RQYY01000004">
    <property type="protein sequence ID" value="RRD27114.1"/>
    <property type="molecule type" value="Genomic_DNA"/>
</dbReference>
<dbReference type="InterPro" id="IPR001509">
    <property type="entry name" value="Epimerase_deHydtase"/>
</dbReference>
<reference evidence="2 3" key="1">
    <citation type="submission" date="2018-11" db="EMBL/GenBank/DDBJ databases">
        <title>Genomes From Bacteria Associated with the Canine Oral Cavity: a Test Case for Automated Genome-Based Taxonomic Assignment.</title>
        <authorList>
            <person name="Coil D.A."/>
            <person name="Jospin G."/>
            <person name="Darling A.E."/>
            <person name="Wallis C."/>
            <person name="Davis I.J."/>
            <person name="Harris S."/>
            <person name="Eisen J.A."/>
            <person name="Holcombe L.J."/>
            <person name="O'Flynn C."/>
        </authorList>
    </citation>
    <scope>NUCLEOTIDE SEQUENCE [LARGE SCALE GENOMIC DNA]</scope>
    <source>
        <strain evidence="2 3">OH4460_COT-188</strain>
    </source>
</reference>
<comment type="caution">
    <text evidence="2">The sequence shown here is derived from an EMBL/GenBank/DDBJ whole genome shotgun (WGS) entry which is preliminary data.</text>
</comment>
<organism evidence="2 3">
    <name type="scientific">Fusobacterium canifelinum</name>
    <dbReference type="NCBI Taxonomy" id="285729"/>
    <lineage>
        <taxon>Bacteria</taxon>
        <taxon>Fusobacteriati</taxon>
        <taxon>Fusobacteriota</taxon>
        <taxon>Fusobacteriia</taxon>
        <taxon>Fusobacteriales</taxon>
        <taxon>Fusobacteriaceae</taxon>
        <taxon>Fusobacterium</taxon>
    </lineage>
</organism>
<dbReference type="InterPro" id="IPR050177">
    <property type="entry name" value="Lipid_A_modif_metabolic_enz"/>
</dbReference>
<dbReference type="Pfam" id="PF01370">
    <property type="entry name" value="Epimerase"/>
    <property type="match status" value="1"/>
</dbReference>
<dbReference type="SUPFAM" id="SSF51735">
    <property type="entry name" value="NAD(P)-binding Rossmann-fold domains"/>
    <property type="match status" value="1"/>
</dbReference>
<dbReference type="AlphaFoldDB" id="A0A3P1UYL7"/>